<dbReference type="Proteomes" id="UP000005239">
    <property type="component" value="Unassembled WGS sequence"/>
</dbReference>
<reference evidence="1" key="2">
    <citation type="submission" date="2022-06" db="UniProtKB">
        <authorList>
            <consortium name="EnsemblMetazoa"/>
        </authorList>
    </citation>
    <scope>IDENTIFICATION</scope>
    <source>
        <strain evidence="1">PS312</strain>
    </source>
</reference>
<dbReference type="PANTHER" id="PTHR21459:SF2">
    <property type="entry name" value="PROTEIN CBG08968"/>
    <property type="match status" value="1"/>
</dbReference>
<accession>A0A2A6B8H8</accession>
<proteinExistence type="predicted"/>
<dbReference type="AlphaFoldDB" id="A0A2A6B8H8"/>
<keyword evidence="2" id="KW-1185">Reference proteome</keyword>
<gene>
    <name evidence="1" type="primary">WBGene00271985</name>
</gene>
<evidence type="ECO:0000313" key="1">
    <source>
        <dbReference type="EnsemblMetazoa" id="PPA33616.1"/>
    </source>
</evidence>
<evidence type="ECO:0000313" key="2">
    <source>
        <dbReference type="Proteomes" id="UP000005239"/>
    </source>
</evidence>
<organism evidence="1 2">
    <name type="scientific">Pristionchus pacificus</name>
    <name type="common">Parasitic nematode worm</name>
    <dbReference type="NCBI Taxonomy" id="54126"/>
    <lineage>
        <taxon>Eukaryota</taxon>
        <taxon>Metazoa</taxon>
        <taxon>Ecdysozoa</taxon>
        <taxon>Nematoda</taxon>
        <taxon>Chromadorea</taxon>
        <taxon>Rhabditida</taxon>
        <taxon>Rhabditina</taxon>
        <taxon>Diplogasteromorpha</taxon>
        <taxon>Diplogasteroidea</taxon>
        <taxon>Neodiplogasteridae</taxon>
        <taxon>Pristionchus</taxon>
    </lineage>
</organism>
<dbReference type="PANTHER" id="PTHR21459">
    <property type="entry name" value="PROTEIN CBG08968"/>
    <property type="match status" value="1"/>
</dbReference>
<reference evidence="2" key="1">
    <citation type="journal article" date="2008" name="Nat. Genet.">
        <title>The Pristionchus pacificus genome provides a unique perspective on nematode lifestyle and parasitism.</title>
        <authorList>
            <person name="Dieterich C."/>
            <person name="Clifton S.W."/>
            <person name="Schuster L.N."/>
            <person name="Chinwalla A."/>
            <person name="Delehaunty K."/>
            <person name="Dinkelacker I."/>
            <person name="Fulton L."/>
            <person name="Fulton R."/>
            <person name="Godfrey J."/>
            <person name="Minx P."/>
            <person name="Mitreva M."/>
            <person name="Roeseler W."/>
            <person name="Tian H."/>
            <person name="Witte H."/>
            <person name="Yang S.P."/>
            <person name="Wilson R.K."/>
            <person name="Sommer R.J."/>
        </authorList>
    </citation>
    <scope>NUCLEOTIDE SEQUENCE [LARGE SCALE GENOMIC DNA]</scope>
    <source>
        <strain evidence="2">PS312</strain>
    </source>
</reference>
<accession>A0A8R1UJ91</accession>
<sequence length="175" mass="19401">MFISRSERFALASLPRMDPPPPVLATQESVDVLTKMVKSLHVKLDKLFSSSATVPAVHPISINSTYASVVRAIADSDKIKAKSQRDVLVGSTEKDTPEETSKNDEEVLRTIIETTKETSRKHMQPVRLLMLASLRTTRPVDASSRTVSPPPSYAISFMLEFVLLVAPHLLNLRCM</sequence>
<dbReference type="EnsemblMetazoa" id="PPA33616.1">
    <property type="protein sequence ID" value="PPA33616.1"/>
    <property type="gene ID" value="WBGene00271985"/>
</dbReference>
<name>A0A2A6B8H8_PRIPA</name>
<protein>
    <submittedName>
        <fullName evidence="1">Uncharacterized protein</fullName>
    </submittedName>
</protein>
<dbReference type="OrthoDB" id="5859941at2759"/>